<comment type="similarity">
    <text evidence="1">Belongs to the short-chain dehydrogenases/reductases (SDR) family.</text>
</comment>
<evidence type="ECO:0000256" key="2">
    <source>
        <dbReference type="ARBA" id="ARBA00023002"/>
    </source>
</evidence>
<dbReference type="Proteomes" id="UP000235943">
    <property type="component" value="Unassembled WGS sequence"/>
</dbReference>
<evidence type="ECO:0000313" key="5">
    <source>
        <dbReference type="Proteomes" id="UP000235943"/>
    </source>
</evidence>
<dbReference type="PANTHER" id="PTHR48107">
    <property type="entry name" value="NADPH-DEPENDENT ALDEHYDE REDUCTASE-LIKE PROTEIN, CHLOROPLASTIC-RELATED"/>
    <property type="match status" value="1"/>
</dbReference>
<evidence type="ECO:0000256" key="3">
    <source>
        <dbReference type="SAM" id="MobiDB-lite"/>
    </source>
</evidence>
<name>A0A2N8TNP7_9ACTN</name>
<proteinExistence type="inferred from homology"/>
<dbReference type="RefSeq" id="WP_102910267.1">
    <property type="nucleotide sequence ID" value="NZ_POUC01000130.1"/>
</dbReference>
<dbReference type="FunFam" id="3.40.50.720:FF:000084">
    <property type="entry name" value="Short-chain dehydrogenase reductase"/>
    <property type="match status" value="1"/>
</dbReference>
<evidence type="ECO:0000313" key="4">
    <source>
        <dbReference type="EMBL" id="PNG20654.1"/>
    </source>
</evidence>
<dbReference type="GO" id="GO:0016614">
    <property type="term" value="F:oxidoreductase activity, acting on CH-OH group of donors"/>
    <property type="evidence" value="ECO:0007669"/>
    <property type="project" value="UniProtKB-ARBA"/>
</dbReference>
<comment type="caution">
    <text evidence="4">The sequence shown here is derived from an EMBL/GenBank/DDBJ whole genome shotgun (WGS) entry which is preliminary data.</text>
</comment>
<protein>
    <submittedName>
        <fullName evidence="4">Oxidoreductase</fullName>
    </submittedName>
</protein>
<dbReference type="InterPro" id="IPR002347">
    <property type="entry name" value="SDR_fam"/>
</dbReference>
<dbReference type="EMBL" id="POUC01000130">
    <property type="protein sequence ID" value="PNG20654.1"/>
    <property type="molecule type" value="Genomic_DNA"/>
</dbReference>
<evidence type="ECO:0000256" key="1">
    <source>
        <dbReference type="ARBA" id="ARBA00006484"/>
    </source>
</evidence>
<keyword evidence="2" id="KW-0560">Oxidoreductase</keyword>
<gene>
    <name evidence="4" type="ORF">C1J00_18995</name>
</gene>
<dbReference type="AlphaFoldDB" id="A0A2N8TNP7"/>
<keyword evidence="5" id="KW-1185">Reference proteome</keyword>
<reference evidence="4 5" key="1">
    <citation type="submission" date="2018-01" db="EMBL/GenBank/DDBJ databases">
        <title>Draft genome sequence of Streptomyces sp. 13K301.</title>
        <authorList>
            <person name="Sahin N."/>
            <person name="Saygin H."/>
            <person name="Ay H."/>
        </authorList>
    </citation>
    <scope>NUCLEOTIDE SEQUENCE [LARGE SCALE GENOMIC DNA]</scope>
    <source>
        <strain evidence="4 5">13K301</strain>
    </source>
</reference>
<dbReference type="Gene3D" id="3.40.50.720">
    <property type="entry name" value="NAD(P)-binding Rossmann-like Domain"/>
    <property type="match status" value="1"/>
</dbReference>
<sequence length="250" mass="25602">MIEKLNGKVALVTGASRGIGAAVALRLAEEGADVALTYQGNEEAARNTAETLTKKTGRRAVAIRADVADADAVGASVDRTVRELGRLDILVNSAGVMDTSFSDIGDVPVEVVDRTLDVNIRGSLLAAREAARHMTDGGRIINIGSCIGEFALGPGCTAYATSKAAVTGMTKGLARDLGPRGITVNEVAPGATNTDMNPEDGPGSEFQKGLSPLGRYAQPEEVAAAVAYFASPEAGFTTGARLAVDGGRNA</sequence>
<feature type="region of interest" description="Disordered" evidence="3">
    <location>
        <begin position="188"/>
        <end position="208"/>
    </location>
</feature>
<organism evidence="4 5">
    <name type="scientific">Streptomyces cahuitamycinicus</name>
    <dbReference type="NCBI Taxonomy" id="2070367"/>
    <lineage>
        <taxon>Bacteria</taxon>
        <taxon>Bacillati</taxon>
        <taxon>Actinomycetota</taxon>
        <taxon>Actinomycetes</taxon>
        <taxon>Kitasatosporales</taxon>
        <taxon>Streptomycetaceae</taxon>
        <taxon>Streptomyces</taxon>
    </lineage>
</organism>
<dbReference type="OrthoDB" id="154414at2"/>
<accession>A0A2N8TNP7</accession>
<dbReference type="InterPro" id="IPR036291">
    <property type="entry name" value="NAD(P)-bd_dom_sf"/>
</dbReference>
<dbReference type="SUPFAM" id="SSF51735">
    <property type="entry name" value="NAD(P)-binding Rossmann-fold domains"/>
    <property type="match status" value="1"/>
</dbReference>
<dbReference type="PRINTS" id="PR00080">
    <property type="entry name" value="SDRFAMILY"/>
</dbReference>
<dbReference type="PRINTS" id="PR00081">
    <property type="entry name" value="GDHRDH"/>
</dbReference>
<dbReference type="PANTHER" id="PTHR48107:SF7">
    <property type="entry name" value="RE15974P"/>
    <property type="match status" value="1"/>
</dbReference>
<dbReference type="Pfam" id="PF13561">
    <property type="entry name" value="adh_short_C2"/>
    <property type="match status" value="1"/>
</dbReference>